<proteinExistence type="inferred from homology"/>
<dbReference type="InterPro" id="IPR000600">
    <property type="entry name" value="ROK"/>
</dbReference>
<dbReference type="EMBL" id="PFET01000014">
    <property type="protein sequence ID" value="PJE75509.1"/>
    <property type="molecule type" value="Genomic_DNA"/>
</dbReference>
<gene>
    <name evidence="2" type="ORF">COV04_04365</name>
</gene>
<dbReference type="PANTHER" id="PTHR18964">
    <property type="entry name" value="ROK (REPRESSOR, ORF, KINASE) FAMILY"/>
    <property type="match status" value="1"/>
</dbReference>
<dbReference type="Proteomes" id="UP000231152">
    <property type="component" value="Unassembled WGS sequence"/>
</dbReference>
<dbReference type="InterPro" id="IPR043129">
    <property type="entry name" value="ATPase_NBD"/>
</dbReference>
<protein>
    <recommendedName>
        <fullName evidence="4">ROK family protein</fullName>
    </recommendedName>
</protein>
<accession>A0A2M8LDJ3</accession>
<sequence>MTQLLFDVGGTKTRIAIARNGVIGTPIIMPTEKNFDRAIDGFVDTVKQLGAMPFEISAVAGGVRSLDKKRGVLRAQPHFPLWVGKPLRLTLAKRFGAPVYLENDAALAALGEAVYGAGKNKRIVAYLTVSTGVGGAIVIDKHISESMQGFEPGNQIIGGTRIKPLRLEAVVSGKAFERRYKKPAREIKSRRVWQEAAQVLALGIHNSIVHWSPEVVVLGGGLLRKSAIRLTEVSAELNRLLVVYPKVPQLNAAQFGDESAIYGGLALILQQKKR</sequence>
<dbReference type="AlphaFoldDB" id="A0A2M8LDJ3"/>
<evidence type="ECO:0000313" key="2">
    <source>
        <dbReference type="EMBL" id="PJE75509.1"/>
    </source>
</evidence>
<dbReference type="PANTHER" id="PTHR18964:SF149">
    <property type="entry name" value="BIFUNCTIONAL UDP-N-ACETYLGLUCOSAMINE 2-EPIMERASE_N-ACETYLMANNOSAMINE KINASE"/>
    <property type="match status" value="1"/>
</dbReference>
<name>A0A2M8LDJ3_9BACT</name>
<reference evidence="2 3" key="1">
    <citation type="submission" date="2017-09" db="EMBL/GenBank/DDBJ databases">
        <title>Depth-based differentiation of microbial function through sediment-hosted aquifers and enrichment of novel symbionts in the deep terrestrial subsurface.</title>
        <authorList>
            <person name="Probst A.J."/>
            <person name="Ladd B."/>
            <person name="Jarett J.K."/>
            <person name="Geller-Mcgrath D.E."/>
            <person name="Sieber C.M."/>
            <person name="Emerson J.B."/>
            <person name="Anantharaman K."/>
            <person name="Thomas B.C."/>
            <person name="Malmstrom R."/>
            <person name="Stieglmeier M."/>
            <person name="Klingl A."/>
            <person name="Woyke T."/>
            <person name="Ryan C.M."/>
            <person name="Banfield J.F."/>
        </authorList>
    </citation>
    <scope>NUCLEOTIDE SEQUENCE [LARGE SCALE GENOMIC DNA]</scope>
    <source>
        <strain evidence="2">CG10_big_fil_rev_8_21_14_0_10_48_11</strain>
    </source>
</reference>
<dbReference type="CDD" id="cd23763">
    <property type="entry name" value="ASKHA_ATPase_ROK"/>
    <property type="match status" value="1"/>
</dbReference>
<evidence type="ECO:0000313" key="3">
    <source>
        <dbReference type="Proteomes" id="UP000231152"/>
    </source>
</evidence>
<evidence type="ECO:0008006" key="4">
    <source>
        <dbReference type="Google" id="ProtNLM"/>
    </source>
</evidence>
<dbReference type="Pfam" id="PF00480">
    <property type="entry name" value="ROK"/>
    <property type="match status" value="1"/>
</dbReference>
<comment type="caution">
    <text evidence="2">The sequence shown here is derived from an EMBL/GenBank/DDBJ whole genome shotgun (WGS) entry which is preliminary data.</text>
</comment>
<comment type="similarity">
    <text evidence="1">Belongs to the ROK (NagC/XylR) family.</text>
</comment>
<dbReference type="Gene3D" id="3.30.420.40">
    <property type="match status" value="2"/>
</dbReference>
<organism evidence="2 3">
    <name type="scientific">Candidatus Uhrbacteria bacterium CG10_big_fil_rev_8_21_14_0_10_48_11</name>
    <dbReference type="NCBI Taxonomy" id="1975037"/>
    <lineage>
        <taxon>Bacteria</taxon>
        <taxon>Candidatus Uhriibacteriota</taxon>
    </lineage>
</organism>
<evidence type="ECO:0000256" key="1">
    <source>
        <dbReference type="ARBA" id="ARBA00006479"/>
    </source>
</evidence>
<dbReference type="SUPFAM" id="SSF53067">
    <property type="entry name" value="Actin-like ATPase domain"/>
    <property type="match status" value="1"/>
</dbReference>